<dbReference type="Gene3D" id="3.40.1700.10">
    <property type="entry name" value="DNA integrity scanning protein, DisA, N-terminal domain"/>
    <property type="match status" value="1"/>
</dbReference>
<evidence type="ECO:0000256" key="6">
    <source>
        <dbReference type="ARBA" id="ARBA00022741"/>
    </source>
</evidence>
<reference evidence="12 13" key="1">
    <citation type="submission" date="2017-04" db="EMBL/GenBank/DDBJ databases">
        <title>Monoglobus pectinilyticus 14 draft genome.</title>
        <authorList>
            <person name="Kim C."/>
            <person name="Rosendale D.I."/>
            <person name="Kelly W.J."/>
            <person name="Tannock G.W."/>
            <person name="Patchett M.L."/>
            <person name="Jordens J.Z."/>
        </authorList>
    </citation>
    <scope>NUCLEOTIDE SEQUENCE [LARGE SCALE GENOMIC DNA]</scope>
    <source>
        <strain evidence="12 13">14</strain>
    </source>
</reference>
<dbReference type="EC" id="2.7.7.85" evidence="10"/>
<dbReference type="Pfam" id="PF19293">
    <property type="entry name" value="CdaA_N"/>
    <property type="match status" value="1"/>
</dbReference>
<evidence type="ECO:0000256" key="1">
    <source>
        <dbReference type="ARBA" id="ARBA00000877"/>
    </source>
</evidence>
<dbReference type="Pfam" id="PF02457">
    <property type="entry name" value="DAC"/>
    <property type="match status" value="1"/>
</dbReference>
<evidence type="ECO:0000256" key="4">
    <source>
        <dbReference type="ARBA" id="ARBA00022692"/>
    </source>
</evidence>
<dbReference type="RefSeq" id="WP_158648880.1">
    <property type="nucleotide sequence ID" value="NZ_CP020991.1"/>
</dbReference>
<keyword evidence="4 10" id="KW-0812">Transmembrane</keyword>
<dbReference type="InterPro" id="IPR036888">
    <property type="entry name" value="DNA_integrity_DisA_N_sf"/>
</dbReference>
<dbReference type="GO" id="GO:0005524">
    <property type="term" value="F:ATP binding"/>
    <property type="evidence" value="ECO:0007669"/>
    <property type="project" value="UniProtKB-UniRule"/>
</dbReference>
<comment type="caution">
    <text evidence="10">Lacks conserved residue(s) required for the propagation of feature annotation.</text>
</comment>
<feature type="domain" description="DAC" evidence="11">
    <location>
        <begin position="88"/>
        <end position="250"/>
    </location>
</feature>
<dbReference type="SUPFAM" id="SSF143597">
    <property type="entry name" value="YojJ-like"/>
    <property type="match status" value="1"/>
</dbReference>
<dbReference type="InterPro" id="IPR045585">
    <property type="entry name" value="CdaA_N"/>
</dbReference>
<comment type="catalytic activity">
    <reaction evidence="1 10">
        <text>2 ATP = 3',3'-c-di-AMP + 2 diphosphate</text>
        <dbReference type="Rhea" id="RHEA:35655"/>
        <dbReference type="ChEBI" id="CHEBI:30616"/>
        <dbReference type="ChEBI" id="CHEBI:33019"/>
        <dbReference type="ChEBI" id="CHEBI:71500"/>
        <dbReference type="EC" id="2.7.7.85"/>
    </reaction>
</comment>
<evidence type="ECO:0000256" key="9">
    <source>
        <dbReference type="ARBA" id="ARBA00023136"/>
    </source>
</evidence>
<dbReference type="InterPro" id="IPR003390">
    <property type="entry name" value="DNA_integrity_scan_DisA_N"/>
</dbReference>
<evidence type="ECO:0000313" key="12">
    <source>
        <dbReference type="EMBL" id="AUO18460.1"/>
    </source>
</evidence>
<dbReference type="HAMAP" id="MF_01499">
    <property type="entry name" value="DacA"/>
    <property type="match status" value="1"/>
</dbReference>
<dbReference type="GO" id="GO:0004016">
    <property type="term" value="F:adenylate cyclase activity"/>
    <property type="evidence" value="ECO:0007669"/>
    <property type="project" value="UniProtKB-UniRule"/>
</dbReference>
<feature type="transmembrane region" description="Helical" evidence="10">
    <location>
        <begin position="15"/>
        <end position="34"/>
    </location>
</feature>
<keyword evidence="7 10" id="KW-0067">ATP-binding</keyword>
<keyword evidence="2 10" id="KW-1003">Cell membrane</keyword>
<evidence type="ECO:0000256" key="3">
    <source>
        <dbReference type="ARBA" id="ARBA00022679"/>
    </source>
</evidence>
<evidence type="ECO:0000256" key="5">
    <source>
        <dbReference type="ARBA" id="ARBA00022695"/>
    </source>
</evidence>
<feature type="transmembrane region" description="Helical" evidence="10">
    <location>
        <begin position="46"/>
        <end position="63"/>
    </location>
</feature>
<comment type="function">
    <text evidence="10">Catalyzes the condensation of 2 ATP molecules into cyclic di-AMP (c-di-AMP), a second messenger used to regulate differing processes in different bacteria.</text>
</comment>
<sequence length="282" mass="30986">MLANFFSSALDQISLLRIADAVDIVIVAVLVYILLKFIRDSHTTRLLKGVILIIVGIQVVYLFNLHVTSYIFSKCAQIGVIALVVIFQPELRRALDQVGKTSISGWFSNDSESDTNVLSMIREVSHAAQAMSNDKTGALIVIEHGSDIDSMISSGIKIDAEVSSELLINIFVHNTPLHDGAVIIRDNRIALATCVLPLSQNPHITSELGTRHRAGIGISEEADVIVVIVSEETGNISIAYKGLLTRGLNEETMKSRLEELLGSYSKKQNPGMFKNIFTRKER</sequence>
<dbReference type="GO" id="GO:0006171">
    <property type="term" value="P:cAMP biosynthetic process"/>
    <property type="evidence" value="ECO:0007669"/>
    <property type="project" value="InterPro"/>
</dbReference>
<dbReference type="GeneID" id="98061705"/>
<dbReference type="FunFam" id="3.40.1700.10:FF:000002">
    <property type="entry name" value="Diadenylate cyclase"/>
    <property type="match status" value="1"/>
</dbReference>
<dbReference type="GO" id="GO:0106408">
    <property type="term" value="F:diadenylate cyclase activity"/>
    <property type="evidence" value="ECO:0007669"/>
    <property type="project" value="UniProtKB-EC"/>
</dbReference>
<dbReference type="AlphaFoldDB" id="A0A2K9NZL3"/>
<dbReference type="InterPro" id="IPR014046">
    <property type="entry name" value="C-di-AMP_synthase"/>
</dbReference>
<protein>
    <recommendedName>
        <fullName evidence="10">Diadenylate cyclase</fullName>
        <shortName evidence="10">DAC</shortName>
        <ecNumber evidence="10">2.7.7.85</ecNumber>
    </recommendedName>
    <alternativeName>
        <fullName evidence="10">Cyclic-di-AMP synthase</fullName>
        <shortName evidence="10">c-di-AMP synthase</shortName>
    </alternativeName>
</protein>
<dbReference type="OrthoDB" id="9807385at2"/>
<dbReference type="PIRSF" id="PIRSF004793">
    <property type="entry name" value="UCP004793"/>
    <property type="match status" value="1"/>
</dbReference>
<name>A0A2K9NZL3_9FIRM</name>
<keyword evidence="13" id="KW-1185">Reference proteome</keyword>
<proteinExistence type="inferred from homology"/>
<dbReference type="Proteomes" id="UP000235589">
    <property type="component" value="Chromosome"/>
</dbReference>
<evidence type="ECO:0000256" key="2">
    <source>
        <dbReference type="ARBA" id="ARBA00022475"/>
    </source>
</evidence>
<evidence type="ECO:0000259" key="11">
    <source>
        <dbReference type="PROSITE" id="PS51794"/>
    </source>
</evidence>
<keyword evidence="3 10" id="KW-0808">Transferase</keyword>
<keyword evidence="5 10" id="KW-0548">Nucleotidyltransferase</keyword>
<dbReference type="NCBIfam" id="TIGR00159">
    <property type="entry name" value="diadenylate cyclase CdaA"/>
    <property type="match status" value="1"/>
</dbReference>
<dbReference type="PANTHER" id="PTHR34185">
    <property type="entry name" value="DIADENYLATE CYCLASE"/>
    <property type="match status" value="1"/>
</dbReference>
<comment type="similarity">
    <text evidence="10">Belongs to the adenylate cyclase family. DacA/CdaA subfamily.</text>
</comment>
<dbReference type="PROSITE" id="PS51794">
    <property type="entry name" value="DAC"/>
    <property type="match status" value="1"/>
</dbReference>
<evidence type="ECO:0000256" key="7">
    <source>
        <dbReference type="ARBA" id="ARBA00022840"/>
    </source>
</evidence>
<evidence type="ECO:0000256" key="10">
    <source>
        <dbReference type="HAMAP-Rule" id="MF_01499"/>
    </source>
</evidence>
<dbReference type="KEGG" id="mpec:B9O19_00276"/>
<evidence type="ECO:0000256" key="8">
    <source>
        <dbReference type="ARBA" id="ARBA00022989"/>
    </source>
</evidence>
<organism evidence="12 13">
    <name type="scientific">Monoglobus pectinilyticus</name>
    <dbReference type="NCBI Taxonomy" id="1981510"/>
    <lineage>
        <taxon>Bacteria</taxon>
        <taxon>Bacillati</taxon>
        <taxon>Bacillota</taxon>
        <taxon>Clostridia</taxon>
        <taxon>Monoglobales</taxon>
        <taxon>Monoglobaceae</taxon>
        <taxon>Monoglobus</taxon>
    </lineage>
</organism>
<dbReference type="PANTHER" id="PTHR34185:SF1">
    <property type="entry name" value="DIADENYLATE CYCLASE"/>
    <property type="match status" value="1"/>
</dbReference>
<evidence type="ECO:0000313" key="13">
    <source>
        <dbReference type="Proteomes" id="UP000235589"/>
    </source>
</evidence>
<keyword evidence="8 10" id="KW-1133">Transmembrane helix</keyword>
<gene>
    <name evidence="10" type="primary">dacA</name>
    <name evidence="12" type="ORF">B9O19_00276</name>
</gene>
<dbReference type="InterPro" id="IPR034701">
    <property type="entry name" value="CdaA"/>
</dbReference>
<accession>A0A2K9NZL3</accession>
<keyword evidence="6 10" id="KW-0547">Nucleotide-binding</keyword>
<dbReference type="InterPro" id="IPR050338">
    <property type="entry name" value="DisA"/>
</dbReference>
<dbReference type="EMBL" id="CP020991">
    <property type="protein sequence ID" value="AUO18460.1"/>
    <property type="molecule type" value="Genomic_DNA"/>
</dbReference>
<keyword evidence="9 10" id="KW-0472">Membrane</keyword>
<comment type="subunit">
    <text evidence="10">Probably a homodimer.</text>
</comment>